<gene>
    <name evidence="2" type="ORF">ONE63_000101</name>
</gene>
<dbReference type="PANTHER" id="PTHR24413">
    <property type="entry name" value="SPECKLE-TYPE POZ PROTEIN"/>
    <property type="match status" value="1"/>
</dbReference>
<reference evidence="2" key="1">
    <citation type="submission" date="2022-12" db="EMBL/GenBank/DDBJ databases">
        <title>Chromosome-level genome assembly of the bean flower thrips Megalurothrips usitatus.</title>
        <authorList>
            <person name="Ma L."/>
            <person name="Liu Q."/>
            <person name="Li H."/>
            <person name="Cai W."/>
        </authorList>
    </citation>
    <scope>NUCLEOTIDE SEQUENCE</scope>
    <source>
        <strain evidence="2">Cailab_2022a</strain>
    </source>
</reference>
<dbReference type="CDD" id="cd18186">
    <property type="entry name" value="BTB_POZ_ZBTB_KLHL-like"/>
    <property type="match status" value="1"/>
</dbReference>
<dbReference type="InterPro" id="IPR000210">
    <property type="entry name" value="BTB/POZ_dom"/>
</dbReference>
<evidence type="ECO:0000313" key="2">
    <source>
        <dbReference type="EMBL" id="KAJ1531420.1"/>
    </source>
</evidence>
<feature type="domain" description="BTB" evidence="1">
    <location>
        <begin position="26"/>
        <end position="89"/>
    </location>
</feature>
<keyword evidence="3" id="KW-1185">Reference proteome</keyword>
<evidence type="ECO:0000313" key="3">
    <source>
        <dbReference type="Proteomes" id="UP001075354"/>
    </source>
</evidence>
<dbReference type="PROSITE" id="PS50097">
    <property type="entry name" value="BTB"/>
    <property type="match status" value="1"/>
</dbReference>
<accession>A0AAV7Y3K0</accession>
<dbReference type="InterPro" id="IPR011333">
    <property type="entry name" value="SKP1/BTB/POZ_sf"/>
</dbReference>
<dbReference type="SUPFAM" id="SSF54695">
    <property type="entry name" value="POZ domain"/>
    <property type="match status" value="1"/>
</dbReference>
<sequence>MVPGGAAAGSVLGHALNAERRAGSQCDVVFEVGGQPLPAHRLVVRATCPVFERMFAGEFFREKDGRVEIWDVTRAAFEKFLEFLYTEEVTDWGGCEVDLLELSDRYLVAHLRAACELRLAHMTDAVALTVLRQAPAKPVIDAALRRAAARALVAGRADVASVAGWAAFKSACPILADALDVAQEECRKGPPQVSTALSLESELGSENAPSILNSSVNQNWLFLAVLLVTSIVPKTCFLRNAWLKYCSKPVFEEILVTSIFEVSWRERLSQAYRIEGVSPRDMQPIKSHRSVG</sequence>
<dbReference type="EMBL" id="JAPTSV010000001">
    <property type="protein sequence ID" value="KAJ1531420.1"/>
    <property type="molecule type" value="Genomic_DNA"/>
</dbReference>
<protein>
    <recommendedName>
        <fullName evidence="1">BTB domain-containing protein</fullName>
    </recommendedName>
</protein>
<dbReference type="SMART" id="SM00225">
    <property type="entry name" value="BTB"/>
    <property type="match status" value="1"/>
</dbReference>
<dbReference type="AlphaFoldDB" id="A0AAV7Y3K0"/>
<name>A0AAV7Y3K0_9NEOP</name>
<dbReference type="Proteomes" id="UP001075354">
    <property type="component" value="Chromosome 1"/>
</dbReference>
<comment type="caution">
    <text evidence="2">The sequence shown here is derived from an EMBL/GenBank/DDBJ whole genome shotgun (WGS) entry which is preliminary data.</text>
</comment>
<proteinExistence type="predicted"/>
<dbReference type="Pfam" id="PF00651">
    <property type="entry name" value="BTB"/>
    <property type="match status" value="1"/>
</dbReference>
<evidence type="ECO:0000259" key="1">
    <source>
        <dbReference type="PROSITE" id="PS50097"/>
    </source>
</evidence>
<dbReference type="Gene3D" id="3.30.710.10">
    <property type="entry name" value="Potassium Channel Kv1.1, Chain A"/>
    <property type="match status" value="1"/>
</dbReference>
<organism evidence="2 3">
    <name type="scientific">Megalurothrips usitatus</name>
    <name type="common">bean blossom thrips</name>
    <dbReference type="NCBI Taxonomy" id="439358"/>
    <lineage>
        <taxon>Eukaryota</taxon>
        <taxon>Metazoa</taxon>
        <taxon>Ecdysozoa</taxon>
        <taxon>Arthropoda</taxon>
        <taxon>Hexapoda</taxon>
        <taxon>Insecta</taxon>
        <taxon>Pterygota</taxon>
        <taxon>Neoptera</taxon>
        <taxon>Paraneoptera</taxon>
        <taxon>Thysanoptera</taxon>
        <taxon>Terebrantia</taxon>
        <taxon>Thripoidea</taxon>
        <taxon>Thripidae</taxon>
        <taxon>Megalurothrips</taxon>
    </lineage>
</organism>